<dbReference type="Gene3D" id="3.40.50.1000">
    <property type="entry name" value="HAD superfamily/HAD-like"/>
    <property type="match status" value="1"/>
</dbReference>
<proteinExistence type="predicted"/>
<dbReference type="Proteomes" id="UP000282818">
    <property type="component" value="Unassembled WGS sequence"/>
</dbReference>
<dbReference type="PANTHER" id="PTHR43316">
    <property type="entry name" value="HYDROLASE, HALOACID DELAHOGENASE-RELATED"/>
    <property type="match status" value="1"/>
</dbReference>
<dbReference type="SUPFAM" id="SSF56784">
    <property type="entry name" value="HAD-like"/>
    <property type="match status" value="1"/>
</dbReference>
<sequence>MIKCITFDLDDTLWAVDPVVKAANQTLFDWLYENAPLFHQQFTLRDLGTLRQQALAAEPEISYSVTRIRKAVLKLGLTQAGYPEQQVAELSDAAFDVFLRARQNVVFFEHALKALADLKTAGYQLGAITNGNADIHSTGLSSYLDFQFSADHVGVEKPDAKIFTAMLNHTKLKPENVIHIGDNPQHDVLGAKSAGLWGVWVNLYQQPWRENVAPDATVTSLDQLVGAVDKIAACKRARL</sequence>
<comment type="caution">
    <text evidence="2">The sequence shown here is derived from an EMBL/GenBank/DDBJ whole genome shotgun (WGS) entry which is preliminary data.</text>
</comment>
<dbReference type="InterPro" id="IPR006439">
    <property type="entry name" value="HAD-SF_hydro_IA"/>
</dbReference>
<accession>A0A437QAF3</accession>
<dbReference type="RefSeq" id="WP_127693397.1">
    <property type="nucleotide sequence ID" value="NZ_SACQ01000002.1"/>
</dbReference>
<dbReference type="SFLD" id="SFLDS00003">
    <property type="entry name" value="Haloacid_Dehalogenase"/>
    <property type="match status" value="1"/>
</dbReference>
<dbReference type="EMBL" id="SACQ01000002">
    <property type="protein sequence ID" value="RVU31538.1"/>
    <property type="molecule type" value="Genomic_DNA"/>
</dbReference>
<evidence type="ECO:0000313" key="3">
    <source>
        <dbReference type="Proteomes" id="UP000282818"/>
    </source>
</evidence>
<keyword evidence="3" id="KW-1185">Reference proteome</keyword>
<dbReference type="GO" id="GO:0016787">
    <property type="term" value="F:hydrolase activity"/>
    <property type="evidence" value="ECO:0007669"/>
    <property type="project" value="UniProtKB-KW"/>
</dbReference>
<dbReference type="InterPro" id="IPR051540">
    <property type="entry name" value="S-2-haloacid_dehalogenase"/>
</dbReference>
<evidence type="ECO:0000313" key="2">
    <source>
        <dbReference type="EMBL" id="RVU31538.1"/>
    </source>
</evidence>
<dbReference type="PRINTS" id="PR00413">
    <property type="entry name" value="HADHALOGNASE"/>
</dbReference>
<protein>
    <submittedName>
        <fullName evidence="2">HAD family hydrolase</fullName>
    </submittedName>
</protein>
<dbReference type="InterPro" id="IPR023214">
    <property type="entry name" value="HAD_sf"/>
</dbReference>
<dbReference type="AlphaFoldDB" id="A0A437QAF3"/>
<name>A0A437QAF3_9GAMM</name>
<dbReference type="SFLD" id="SFLDG01129">
    <property type="entry name" value="C1.5:_HAD__Beta-PGM__Phosphata"/>
    <property type="match status" value="1"/>
</dbReference>
<gene>
    <name evidence="2" type="ORF">EOE65_06040</name>
</gene>
<reference evidence="2 3" key="1">
    <citation type="submission" date="2019-01" db="EMBL/GenBank/DDBJ databases">
        <authorList>
            <person name="Chen W.-M."/>
        </authorList>
    </citation>
    <scope>NUCLEOTIDE SEQUENCE [LARGE SCALE GENOMIC DNA]</scope>
    <source>
        <strain evidence="2 3">HPM-16</strain>
    </source>
</reference>
<dbReference type="Gene3D" id="1.20.120.1600">
    <property type="match status" value="1"/>
</dbReference>
<organism evidence="2 3">
    <name type="scientific">Neptunomonas marina</name>
    <dbReference type="NCBI Taxonomy" id="1815562"/>
    <lineage>
        <taxon>Bacteria</taxon>
        <taxon>Pseudomonadati</taxon>
        <taxon>Pseudomonadota</taxon>
        <taxon>Gammaproteobacteria</taxon>
        <taxon>Oceanospirillales</taxon>
        <taxon>Oceanospirillaceae</taxon>
        <taxon>Neptunomonas</taxon>
    </lineage>
</organism>
<dbReference type="InterPro" id="IPR036412">
    <property type="entry name" value="HAD-like_sf"/>
</dbReference>
<evidence type="ECO:0000256" key="1">
    <source>
        <dbReference type="ARBA" id="ARBA00022801"/>
    </source>
</evidence>
<dbReference type="NCBIfam" id="TIGR01549">
    <property type="entry name" value="HAD-SF-IA-v1"/>
    <property type="match status" value="1"/>
</dbReference>
<dbReference type="Pfam" id="PF00702">
    <property type="entry name" value="Hydrolase"/>
    <property type="match status" value="1"/>
</dbReference>
<dbReference type="NCBIfam" id="TIGR01509">
    <property type="entry name" value="HAD-SF-IA-v3"/>
    <property type="match status" value="1"/>
</dbReference>
<keyword evidence="1 2" id="KW-0378">Hydrolase</keyword>